<dbReference type="InterPro" id="IPR006145">
    <property type="entry name" value="PsdUridine_synth_RsuA/RluA"/>
</dbReference>
<keyword evidence="8" id="KW-1185">Reference proteome</keyword>
<dbReference type="EC" id="5.4.99.-" evidence="5"/>
<dbReference type="PANTHER" id="PTHR21600:SF44">
    <property type="entry name" value="RIBOSOMAL LARGE SUBUNIT PSEUDOURIDINE SYNTHASE D"/>
    <property type="match status" value="1"/>
</dbReference>
<dbReference type="Pfam" id="PF00849">
    <property type="entry name" value="PseudoU_synth_2"/>
    <property type="match status" value="1"/>
</dbReference>
<dbReference type="PROSITE" id="PS01129">
    <property type="entry name" value="PSI_RLU"/>
    <property type="match status" value="1"/>
</dbReference>
<comment type="similarity">
    <text evidence="1 5">Belongs to the pseudouridine synthase RluA family.</text>
</comment>
<name>A0ABT3QER9_9PROT</name>
<reference evidence="7 8" key="1">
    <citation type="submission" date="2022-11" db="EMBL/GenBank/DDBJ databases">
        <title>Genome sequencing of Acetobacter type strain.</title>
        <authorList>
            <person name="Heo J."/>
            <person name="Lee D."/>
            <person name="Han B.-H."/>
            <person name="Hong S.-B."/>
            <person name="Kwon S.-W."/>
        </authorList>
    </citation>
    <scope>NUCLEOTIDE SEQUENCE [LARGE SCALE GENOMIC DNA]</scope>
    <source>
        <strain evidence="7 8">KACC 21253</strain>
    </source>
</reference>
<gene>
    <name evidence="7" type="ORF">OQ497_07260</name>
</gene>
<accession>A0ABT3QER9</accession>
<proteinExistence type="inferred from homology"/>
<dbReference type="InterPro" id="IPR036986">
    <property type="entry name" value="S4_RNA-bd_sf"/>
</dbReference>
<feature type="domain" description="RNA-binding S4" evidence="6">
    <location>
        <begin position="8"/>
        <end position="68"/>
    </location>
</feature>
<evidence type="ECO:0000256" key="3">
    <source>
        <dbReference type="ARBA" id="ARBA00036882"/>
    </source>
</evidence>
<dbReference type="PROSITE" id="PS50889">
    <property type="entry name" value="S4"/>
    <property type="match status" value="1"/>
</dbReference>
<dbReference type="EMBL" id="JAPIUZ010000003">
    <property type="protein sequence ID" value="MCX2563750.1"/>
    <property type="molecule type" value="Genomic_DNA"/>
</dbReference>
<dbReference type="Gene3D" id="3.10.290.10">
    <property type="entry name" value="RNA-binding S4 domain"/>
    <property type="match status" value="1"/>
</dbReference>
<comment type="function">
    <text evidence="5">Responsible for synthesis of pseudouridine from uracil.</text>
</comment>
<organism evidence="7 8">
    <name type="scientific">Acetobacter thailandicus</name>
    <dbReference type="NCBI Taxonomy" id="1502842"/>
    <lineage>
        <taxon>Bacteria</taxon>
        <taxon>Pseudomonadati</taxon>
        <taxon>Pseudomonadota</taxon>
        <taxon>Alphaproteobacteria</taxon>
        <taxon>Acetobacterales</taxon>
        <taxon>Acetobacteraceae</taxon>
        <taxon>Acetobacter</taxon>
    </lineage>
</organism>
<dbReference type="CDD" id="cd02869">
    <property type="entry name" value="PseudoU_synth_RluA_like"/>
    <property type="match status" value="1"/>
</dbReference>
<keyword evidence="4" id="KW-0694">RNA-binding</keyword>
<dbReference type="Gene3D" id="3.30.2350.10">
    <property type="entry name" value="Pseudouridine synthase"/>
    <property type="match status" value="1"/>
</dbReference>
<dbReference type="InterPro" id="IPR020103">
    <property type="entry name" value="PsdUridine_synth_cat_dom_sf"/>
</dbReference>
<comment type="catalytic activity">
    <reaction evidence="3">
        <text>uridine(1911/1915/1917) in 23S rRNA = pseudouridine(1911/1915/1917) in 23S rRNA</text>
        <dbReference type="Rhea" id="RHEA:42524"/>
        <dbReference type="Rhea" id="RHEA-COMP:10097"/>
        <dbReference type="Rhea" id="RHEA-COMP:10098"/>
        <dbReference type="ChEBI" id="CHEBI:65314"/>
        <dbReference type="ChEBI" id="CHEBI:65315"/>
        <dbReference type="EC" id="5.4.99.23"/>
    </reaction>
</comment>
<evidence type="ECO:0000256" key="5">
    <source>
        <dbReference type="RuleBase" id="RU362028"/>
    </source>
</evidence>
<dbReference type="SUPFAM" id="SSF55174">
    <property type="entry name" value="Alpha-L RNA-binding motif"/>
    <property type="match status" value="1"/>
</dbReference>
<protein>
    <recommendedName>
        <fullName evidence="5">Pseudouridine synthase</fullName>
        <ecNumber evidence="5">5.4.99.-</ecNumber>
    </recommendedName>
</protein>
<keyword evidence="2 5" id="KW-0413">Isomerase</keyword>
<evidence type="ECO:0000256" key="4">
    <source>
        <dbReference type="PROSITE-ProRule" id="PRU00182"/>
    </source>
</evidence>
<comment type="caution">
    <text evidence="7">The sequence shown here is derived from an EMBL/GenBank/DDBJ whole genome shotgun (WGS) entry which is preliminary data.</text>
</comment>
<comment type="catalytic activity">
    <reaction evidence="5">
        <text>a uridine in RNA = a pseudouridine in RNA</text>
        <dbReference type="Rhea" id="RHEA:48348"/>
        <dbReference type="Rhea" id="RHEA-COMP:12068"/>
        <dbReference type="Rhea" id="RHEA-COMP:12069"/>
        <dbReference type="ChEBI" id="CHEBI:65314"/>
        <dbReference type="ChEBI" id="CHEBI:65315"/>
    </reaction>
</comment>
<evidence type="ECO:0000313" key="7">
    <source>
        <dbReference type="EMBL" id="MCX2563750.1"/>
    </source>
</evidence>
<dbReference type="PANTHER" id="PTHR21600">
    <property type="entry name" value="MITOCHONDRIAL RNA PSEUDOURIDINE SYNTHASE"/>
    <property type="match status" value="1"/>
</dbReference>
<dbReference type="Pfam" id="PF01479">
    <property type="entry name" value="S4"/>
    <property type="match status" value="1"/>
</dbReference>
<dbReference type="NCBIfam" id="TIGR00005">
    <property type="entry name" value="rluA_subfam"/>
    <property type="match status" value="1"/>
</dbReference>
<dbReference type="CDD" id="cd00165">
    <property type="entry name" value="S4"/>
    <property type="match status" value="1"/>
</dbReference>
<evidence type="ECO:0000256" key="1">
    <source>
        <dbReference type="ARBA" id="ARBA00010876"/>
    </source>
</evidence>
<dbReference type="InterPro" id="IPR006224">
    <property type="entry name" value="PsdUridine_synth_RluA-like_CS"/>
</dbReference>
<dbReference type="Proteomes" id="UP001301152">
    <property type="component" value="Unassembled WGS sequence"/>
</dbReference>
<sequence>MKSEQAGERVDRFIALHSGGLSRSRVKTLIEAGHLTRDGQSVTEPAETVKAGQSYSLSVPSAVPAVPEGEAMAFDIYYEDSDLLVLNKPAGLVVHPAPGNETGTLVNGLVAHCGDSLQGIGGQKRPGIVHRLDKDTSGLMVVAKTEKAHLALSEDFAARRIDRAYLALCWGCPAPAEGDFEGNIGRDKRDRKRMTITPRSGKWALTHYKTLKNFQGSASLVTCKLATGRTHQIRVHFSAHGYPLIGDPVYLRRIPAVAKGFSATARAAALDFPRQALHATRLGFTHPRTGEALLFEAPAPDDMVQLAEILEA</sequence>
<evidence type="ECO:0000256" key="2">
    <source>
        <dbReference type="ARBA" id="ARBA00023235"/>
    </source>
</evidence>
<dbReference type="SMART" id="SM00363">
    <property type="entry name" value="S4"/>
    <property type="match status" value="1"/>
</dbReference>
<dbReference type="SUPFAM" id="SSF55120">
    <property type="entry name" value="Pseudouridine synthase"/>
    <property type="match status" value="1"/>
</dbReference>
<evidence type="ECO:0000313" key="8">
    <source>
        <dbReference type="Proteomes" id="UP001301152"/>
    </source>
</evidence>
<dbReference type="InterPro" id="IPR050188">
    <property type="entry name" value="RluA_PseudoU_synthase"/>
</dbReference>
<dbReference type="InterPro" id="IPR002942">
    <property type="entry name" value="S4_RNA-bd"/>
</dbReference>
<dbReference type="InterPro" id="IPR006225">
    <property type="entry name" value="PsdUridine_synth_RluC/D"/>
</dbReference>
<evidence type="ECO:0000259" key="6">
    <source>
        <dbReference type="SMART" id="SM00363"/>
    </source>
</evidence>